<keyword evidence="6 11" id="KW-0472">Membrane</keyword>
<evidence type="ECO:0000313" key="13">
    <source>
        <dbReference type="EMBL" id="GGO84911.1"/>
    </source>
</evidence>
<comment type="function">
    <text evidence="1 11">Assembles around the rod to form the L-ring and probably protects the motor/basal body from shearing forces during rotation.</text>
</comment>
<dbReference type="GO" id="GO:0009279">
    <property type="term" value="C:cell outer membrane"/>
    <property type="evidence" value="ECO:0007669"/>
    <property type="project" value="UniProtKB-SubCell"/>
</dbReference>
<feature type="chain" id="PRO_5037272000" description="Flagellar L-ring protein" evidence="12">
    <location>
        <begin position="21"/>
        <end position="224"/>
    </location>
</feature>
<keyword evidence="8 11" id="KW-0975">Bacterial flagellum</keyword>
<keyword evidence="13" id="KW-0282">Flagellum</keyword>
<dbReference type="PRINTS" id="PR01008">
    <property type="entry name" value="FLGLRINGFLGH"/>
</dbReference>
<feature type="signal peptide" evidence="12">
    <location>
        <begin position="1"/>
        <end position="20"/>
    </location>
</feature>
<evidence type="ECO:0000256" key="10">
    <source>
        <dbReference type="ARBA" id="ARBA00023288"/>
    </source>
</evidence>
<dbReference type="NCBIfam" id="NF001304">
    <property type="entry name" value="PRK00249.1-4"/>
    <property type="match status" value="1"/>
</dbReference>
<dbReference type="EMBL" id="BMLT01000008">
    <property type="protein sequence ID" value="GGO84911.1"/>
    <property type="molecule type" value="Genomic_DNA"/>
</dbReference>
<sequence length="224" mass="23946">MKPRCLSVLMLALLLGGCVSKPPEPDNPYFAPVPPQAYQPVAPVNGSIYNAATSMNLYGDGRASRVGDILTIVLSERTQSSKSAETDIDKSSGFDLPQPNIFGNALSAFGNPVSASFDSDSEFASEGTSDMSNSLSGNITVTVHEVRPNGTLLVRGEKWLTLNQGDEYIRVSGILRERDIGPDNTVASTKLADARISYSGTGAVHNSNVTGWLGKFFLSPLWLF</sequence>
<dbReference type="Pfam" id="PF02107">
    <property type="entry name" value="FlgH"/>
    <property type="match status" value="1"/>
</dbReference>
<keyword evidence="14" id="KW-1185">Reference proteome</keyword>
<dbReference type="PANTHER" id="PTHR34933:SF1">
    <property type="entry name" value="FLAGELLAR L-RING PROTEIN"/>
    <property type="match status" value="1"/>
</dbReference>
<name>A0A918DVB3_9GAMM</name>
<dbReference type="GO" id="GO:0071973">
    <property type="term" value="P:bacterial-type flagellum-dependent cell motility"/>
    <property type="evidence" value="ECO:0007669"/>
    <property type="project" value="InterPro"/>
</dbReference>
<protein>
    <recommendedName>
        <fullName evidence="11">Flagellar L-ring protein</fullName>
    </recommendedName>
    <alternativeName>
        <fullName evidence="11">Basal body L-ring protein</fullName>
    </alternativeName>
</protein>
<dbReference type="PROSITE" id="PS51257">
    <property type="entry name" value="PROKAR_LIPOPROTEIN"/>
    <property type="match status" value="1"/>
</dbReference>
<evidence type="ECO:0000313" key="14">
    <source>
        <dbReference type="Proteomes" id="UP000599578"/>
    </source>
</evidence>
<dbReference type="HAMAP" id="MF_00415">
    <property type="entry name" value="FlgH"/>
    <property type="match status" value="1"/>
</dbReference>
<comment type="subunit">
    <text evidence="4 11">The basal body constitutes a major portion of the flagellar organelle and consists of four rings (L,P,S, and M) mounted on a central rod.</text>
</comment>
<keyword evidence="13" id="KW-0969">Cilium</keyword>
<keyword evidence="9 11" id="KW-0998">Cell outer membrane</keyword>
<gene>
    <name evidence="11 13" type="primary">flgH</name>
    <name evidence="13" type="ORF">GCM10011348_32240</name>
</gene>
<evidence type="ECO:0000256" key="5">
    <source>
        <dbReference type="ARBA" id="ARBA00022729"/>
    </source>
</evidence>
<keyword evidence="10 11" id="KW-0449">Lipoprotein</keyword>
<evidence type="ECO:0000256" key="7">
    <source>
        <dbReference type="ARBA" id="ARBA00023139"/>
    </source>
</evidence>
<proteinExistence type="inferred from homology"/>
<accession>A0A918DVB3</accession>
<comment type="caution">
    <text evidence="13">The sequence shown here is derived from an EMBL/GenBank/DDBJ whole genome shotgun (WGS) entry which is preliminary data.</text>
</comment>
<dbReference type="PANTHER" id="PTHR34933">
    <property type="entry name" value="FLAGELLAR L-RING PROTEIN"/>
    <property type="match status" value="1"/>
</dbReference>
<evidence type="ECO:0000256" key="3">
    <source>
        <dbReference type="ARBA" id="ARBA00006929"/>
    </source>
</evidence>
<dbReference type="InterPro" id="IPR000527">
    <property type="entry name" value="Flag_Lring"/>
</dbReference>
<evidence type="ECO:0000256" key="6">
    <source>
        <dbReference type="ARBA" id="ARBA00023136"/>
    </source>
</evidence>
<evidence type="ECO:0000256" key="1">
    <source>
        <dbReference type="ARBA" id="ARBA00002591"/>
    </source>
</evidence>
<evidence type="ECO:0000256" key="12">
    <source>
        <dbReference type="SAM" id="SignalP"/>
    </source>
</evidence>
<keyword evidence="7" id="KW-0564">Palmitate</keyword>
<evidence type="ECO:0000256" key="2">
    <source>
        <dbReference type="ARBA" id="ARBA00004635"/>
    </source>
</evidence>
<dbReference type="Proteomes" id="UP000599578">
    <property type="component" value="Unassembled WGS sequence"/>
</dbReference>
<dbReference type="AlphaFoldDB" id="A0A918DVB3"/>
<dbReference type="RefSeq" id="WP_188861629.1">
    <property type="nucleotide sequence ID" value="NZ_BMLT01000008.1"/>
</dbReference>
<organism evidence="13 14">
    <name type="scientific">Marinobacterium nitratireducens</name>
    <dbReference type="NCBI Taxonomy" id="518897"/>
    <lineage>
        <taxon>Bacteria</taxon>
        <taxon>Pseudomonadati</taxon>
        <taxon>Pseudomonadota</taxon>
        <taxon>Gammaproteobacteria</taxon>
        <taxon>Oceanospirillales</taxon>
        <taxon>Oceanospirillaceae</taxon>
        <taxon>Marinobacterium</taxon>
    </lineage>
</organism>
<keyword evidence="13" id="KW-0966">Cell projection</keyword>
<comment type="similarity">
    <text evidence="3 11">Belongs to the FlgH family.</text>
</comment>
<evidence type="ECO:0000256" key="9">
    <source>
        <dbReference type="ARBA" id="ARBA00023237"/>
    </source>
</evidence>
<keyword evidence="5 11" id="KW-0732">Signal</keyword>
<dbReference type="GO" id="GO:0009427">
    <property type="term" value="C:bacterial-type flagellum basal body, distal rod, L ring"/>
    <property type="evidence" value="ECO:0007669"/>
    <property type="project" value="InterPro"/>
</dbReference>
<reference evidence="13 14" key="1">
    <citation type="journal article" date="2014" name="Int. J. Syst. Evol. Microbiol.">
        <title>Complete genome sequence of Corynebacterium casei LMG S-19264T (=DSM 44701T), isolated from a smear-ripened cheese.</title>
        <authorList>
            <consortium name="US DOE Joint Genome Institute (JGI-PGF)"/>
            <person name="Walter F."/>
            <person name="Albersmeier A."/>
            <person name="Kalinowski J."/>
            <person name="Ruckert C."/>
        </authorList>
    </citation>
    <scope>NUCLEOTIDE SEQUENCE [LARGE SCALE GENOMIC DNA]</scope>
    <source>
        <strain evidence="13 14">CGMCC 1.7286</strain>
    </source>
</reference>
<evidence type="ECO:0000256" key="8">
    <source>
        <dbReference type="ARBA" id="ARBA00023143"/>
    </source>
</evidence>
<evidence type="ECO:0000256" key="11">
    <source>
        <dbReference type="HAMAP-Rule" id="MF_00415"/>
    </source>
</evidence>
<comment type="subcellular location">
    <subcellularLocation>
        <location evidence="11">Cell outer membrane</location>
        <topology evidence="11">Lipid-anchor</topology>
    </subcellularLocation>
    <subcellularLocation>
        <location evidence="11">Bacterial flagellum basal body</location>
    </subcellularLocation>
    <subcellularLocation>
        <location evidence="2">Membrane</location>
        <topology evidence="2">Lipid-anchor</topology>
    </subcellularLocation>
</comment>
<dbReference type="GO" id="GO:0003774">
    <property type="term" value="F:cytoskeletal motor activity"/>
    <property type="evidence" value="ECO:0007669"/>
    <property type="project" value="InterPro"/>
</dbReference>
<evidence type="ECO:0000256" key="4">
    <source>
        <dbReference type="ARBA" id="ARBA00011439"/>
    </source>
</evidence>